<organism evidence="9 10">
    <name type="scientific">Dactylellina haptotyla (strain CBS 200.50)</name>
    <name type="common">Nematode-trapping fungus</name>
    <name type="synonym">Monacrosporium haptotylum</name>
    <dbReference type="NCBI Taxonomy" id="1284197"/>
    <lineage>
        <taxon>Eukaryota</taxon>
        <taxon>Fungi</taxon>
        <taxon>Dikarya</taxon>
        <taxon>Ascomycota</taxon>
        <taxon>Pezizomycotina</taxon>
        <taxon>Orbiliomycetes</taxon>
        <taxon>Orbiliales</taxon>
        <taxon>Orbiliaceae</taxon>
        <taxon>Dactylellina</taxon>
    </lineage>
</organism>
<keyword evidence="10" id="KW-1185">Reference proteome</keyword>
<dbReference type="HOGENOM" id="CLU_018012_2_2_1"/>
<dbReference type="PANTHER" id="PTHR24304">
    <property type="entry name" value="CYTOCHROME P450 FAMILY 7"/>
    <property type="match status" value="1"/>
</dbReference>
<feature type="binding site" description="axial binding residue" evidence="6">
    <location>
        <position position="471"/>
    </location>
    <ligand>
        <name>heme</name>
        <dbReference type="ChEBI" id="CHEBI:30413"/>
    </ligand>
    <ligandPart>
        <name>Fe</name>
        <dbReference type="ChEBI" id="CHEBI:18248"/>
    </ligandPart>
</feature>
<dbReference type="GO" id="GO:0016705">
    <property type="term" value="F:oxidoreductase activity, acting on paired donors, with incorporation or reduction of molecular oxygen"/>
    <property type="evidence" value="ECO:0007669"/>
    <property type="project" value="InterPro"/>
</dbReference>
<evidence type="ECO:0000256" key="1">
    <source>
        <dbReference type="ARBA" id="ARBA00001971"/>
    </source>
</evidence>
<evidence type="ECO:0000313" key="10">
    <source>
        <dbReference type="Proteomes" id="UP000015100"/>
    </source>
</evidence>
<dbReference type="eggNOG" id="KOG0684">
    <property type="taxonomic scope" value="Eukaryota"/>
</dbReference>
<evidence type="ECO:0000256" key="7">
    <source>
        <dbReference type="SAM" id="MobiDB-lite"/>
    </source>
</evidence>
<feature type="region of interest" description="Disordered" evidence="7">
    <location>
        <begin position="503"/>
        <end position="529"/>
    </location>
</feature>
<keyword evidence="8" id="KW-0812">Transmembrane</keyword>
<dbReference type="PRINTS" id="PR00465">
    <property type="entry name" value="EP450IV"/>
</dbReference>
<comment type="cofactor">
    <cofactor evidence="1 6">
        <name>heme</name>
        <dbReference type="ChEBI" id="CHEBI:30413"/>
    </cofactor>
</comment>
<evidence type="ECO:0000256" key="3">
    <source>
        <dbReference type="ARBA" id="ARBA00022617"/>
    </source>
</evidence>
<keyword evidence="4 6" id="KW-0479">Metal-binding</keyword>
<keyword evidence="8" id="KW-1133">Transmembrane helix</keyword>
<evidence type="ECO:0000256" key="4">
    <source>
        <dbReference type="ARBA" id="ARBA00022723"/>
    </source>
</evidence>
<dbReference type="OMA" id="WALSANT"/>
<dbReference type="Pfam" id="PF00067">
    <property type="entry name" value="p450"/>
    <property type="match status" value="1"/>
</dbReference>
<dbReference type="InterPro" id="IPR036396">
    <property type="entry name" value="Cyt_P450_sf"/>
</dbReference>
<comment type="caution">
    <text evidence="9">The sequence shown here is derived from an EMBL/GenBank/DDBJ whole genome shotgun (WGS) entry which is preliminary data.</text>
</comment>
<sequence length="529" mass="60479">MEFVTPFSQWLQSEGSFALGAAVVAAAVCTVVLYRGMGHSQDPKDPPLVPYTIPWLGSGLAFAGDFNKFMKWIRKVMPPEVPYRIYMGGRTLYFITSPRLYAKVVRISKTMSFDLLEREIFIKIFEMEKGDLENFCIGMQGMPPPSNMTQEQADEIAFAPRFMKHYHDNWYSQTEGLEFSSNKFSFEWAKHLQSIVGDKDEVTVSLRTLIEHHFFWSGTTVHFGSRLQDVAPDMAEQLWQFEEGFLKLFQDHPRWLLSGALKARDQIIVGLEKWIALAEEKAPAASLSDDLIWEEYWGSIVLRQRVKMLEDRGFSLNSKALHQFGLLWALSANTIPVVQWILIYILRNPEVLPRLREEAATAISFEPTLTIDWKTLTNLPLFLSVYREALRLTVSNMTARVVIDDTEVEGYVLKKGHMLIAPSQALHMSPVFDHPSHPVNEFWAERFMVEGLERSKLLNSWRPFAGGTTYCTGRYLAAGEIFSTVGMLLLKYDMKLEERNGPIKYSPGRTGTSAIRPDRDGSIILTKRH</sequence>
<dbReference type="InterPro" id="IPR001128">
    <property type="entry name" value="Cyt_P450"/>
</dbReference>
<evidence type="ECO:0000256" key="8">
    <source>
        <dbReference type="SAM" id="Phobius"/>
    </source>
</evidence>
<reference evidence="10" key="2">
    <citation type="submission" date="2013-04" db="EMBL/GenBank/DDBJ databases">
        <title>Genomic mechanisms accounting for the adaptation to parasitism in nematode-trapping fungi.</title>
        <authorList>
            <person name="Ahren D.G."/>
        </authorList>
    </citation>
    <scope>NUCLEOTIDE SEQUENCE [LARGE SCALE GENOMIC DNA]</scope>
    <source>
        <strain evidence="10">CBS 200.50</strain>
    </source>
</reference>
<evidence type="ECO:0000256" key="5">
    <source>
        <dbReference type="ARBA" id="ARBA00023004"/>
    </source>
</evidence>
<dbReference type="InterPro" id="IPR002403">
    <property type="entry name" value="Cyt_P450_E_grp-IV"/>
</dbReference>
<protein>
    <recommendedName>
        <fullName evidence="11">Cytochrome P450</fullName>
    </recommendedName>
</protein>
<dbReference type="GO" id="GO:0020037">
    <property type="term" value="F:heme binding"/>
    <property type="evidence" value="ECO:0007669"/>
    <property type="project" value="InterPro"/>
</dbReference>
<feature type="transmembrane region" description="Helical" evidence="8">
    <location>
        <begin position="324"/>
        <end position="346"/>
    </location>
</feature>
<dbReference type="GO" id="GO:0008395">
    <property type="term" value="F:steroid hydroxylase activity"/>
    <property type="evidence" value="ECO:0007669"/>
    <property type="project" value="TreeGrafter"/>
</dbReference>
<feature type="transmembrane region" description="Helical" evidence="8">
    <location>
        <begin position="15"/>
        <end position="34"/>
    </location>
</feature>
<evidence type="ECO:0000256" key="6">
    <source>
        <dbReference type="PIRSR" id="PIRSR602403-1"/>
    </source>
</evidence>
<dbReference type="EMBL" id="AQGS01000067">
    <property type="protein sequence ID" value="EPS43764.1"/>
    <property type="molecule type" value="Genomic_DNA"/>
</dbReference>
<dbReference type="STRING" id="1284197.S8ALI7"/>
<keyword evidence="3 6" id="KW-0349">Heme</keyword>
<dbReference type="InterPro" id="IPR050529">
    <property type="entry name" value="CYP450_sterol_14alpha_dmase"/>
</dbReference>
<keyword evidence="5 6" id="KW-0408">Iron</keyword>
<reference evidence="9 10" key="1">
    <citation type="journal article" date="2013" name="PLoS Genet.">
        <title>Genomic mechanisms accounting for the adaptation to parasitism in nematode-trapping fungi.</title>
        <authorList>
            <person name="Meerupati T."/>
            <person name="Andersson K.M."/>
            <person name="Friman E."/>
            <person name="Kumar D."/>
            <person name="Tunlid A."/>
            <person name="Ahren D."/>
        </authorList>
    </citation>
    <scope>NUCLEOTIDE SEQUENCE [LARGE SCALE GENOMIC DNA]</scope>
    <source>
        <strain evidence="9 10">CBS 200.50</strain>
    </source>
</reference>
<evidence type="ECO:0000256" key="2">
    <source>
        <dbReference type="ARBA" id="ARBA00010617"/>
    </source>
</evidence>
<evidence type="ECO:0000313" key="9">
    <source>
        <dbReference type="EMBL" id="EPS43764.1"/>
    </source>
</evidence>
<dbReference type="SUPFAM" id="SSF48264">
    <property type="entry name" value="Cytochrome P450"/>
    <property type="match status" value="1"/>
</dbReference>
<dbReference type="GO" id="GO:0005506">
    <property type="term" value="F:iron ion binding"/>
    <property type="evidence" value="ECO:0007669"/>
    <property type="project" value="InterPro"/>
</dbReference>
<evidence type="ECO:0008006" key="11">
    <source>
        <dbReference type="Google" id="ProtNLM"/>
    </source>
</evidence>
<dbReference type="Gene3D" id="1.10.630.10">
    <property type="entry name" value="Cytochrome P450"/>
    <property type="match status" value="1"/>
</dbReference>
<dbReference type="PANTHER" id="PTHR24304:SF2">
    <property type="entry name" value="24-HYDROXYCHOLESTEROL 7-ALPHA-HYDROXYLASE"/>
    <property type="match status" value="1"/>
</dbReference>
<comment type="similarity">
    <text evidence="2">Belongs to the cytochrome P450 family.</text>
</comment>
<keyword evidence="8" id="KW-0472">Membrane</keyword>
<dbReference type="AlphaFoldDB" id="S8ALI7"/>
<accession>S8ALI7</accession>
<dbReference type="CDD" id="cd11040">
    <property type="entry name" value="CYP7_CYP8-like"/>
    <property type="match status" value="1"/>
</dbReference>
<dbReference type="Proteomes" id="UP000015100">
    <property type="component" value="Unassembled WGS sequence"/>
</dbReference>
<dbReference type="OrthoDB" id="3366823at2759"/>
<name>S8ALI7_DACHA</name>
<gene>
    <name evidence="9" type="ORF">H072_2268</name>
</gene>
<proteinExistence type="inferred from homology"/>